<evidence type="ECO:0000256" key="1">
    <source>
        <dbReference type="ARBA" id="ARBA00005567"/>
    </source>
</evidence>
<dbReference type="Gene3D" id="1.20.80.10">
    <property type="match status" value="1"/>
</dbReference>
<protein>
    <submittedName>
        <fullName evidence="4">CoA-binding domain-containing protein 5</fullName>
    </submittedName>
</protein>
<dbReference type="InterPro" id="IPR035984">
    <property type="entry name" value="Acyl-CoA-binding_sf"/>
</dbReference>
<reference evidence="4" key="1">
    <citation type="submission" date="2020-06" db="EMBL/GenBank/DDBJ databases">
        <authorList>
            <consortium name="Plant Systems Biology data submission"/>
        </authorList>
    </citation>
    <scope>NUCLEOTIDE SEQUENCE</scope>
    <source>
        <strain evidence="4">D6</strain>
    </source>
</reference>
<keyword evidence="2" id="KW-0446">Lipid-binding</keyword>
<dbReference type="PANTHER" id="PTHR23310:SF62">
    <property type="entry name" value="ACYL-COA BINDING PROTEIN 1, ISOFORM A"/>
    <property type="match status" value="1"/>
</dbReference>
<dbReference type="PROSITE" id="PS51228">
    <property type="entry name" value="ACB_2"/>
    <property type="match status" value="1"/>
</dbReference>
<dbReference type="EMBL" id="CAICTM010000011">
    <property type="protein sequence ID" value="CAB9496922.1"/>
    <property type="molecule type" value="Genomic_DNA"/>
</dbReference>
<dbReference type="GO" id="GO:0000062">
    <property type="term" value="F:fatty-acyl-CoA binding"/>
    <property type="evidence" value="ECO:0007669"/>
    <property type="project" value="InterPro"/>
</dbReference>
<dbReference type="Proteomes" id="UP001153069">
    <property type="component" value="Unassembled WGS sequence"/>
</dbReference>
<dbReference type="PANTHER" id="PTHR23310">
    <property type="entry name" value="ACYL-COA-BINDING PROTEIN, ACBP"/>
    <property type="match status" value="1"/>
</dbReference>
<dbReference type="InterPro" id="IPR000582">
    <property type="entry name" value="Acyl-CoA-binding_protein"/>
</dbReference>
<comment type="caution">
    <text evidence="4">The sequence shown here is derived from an EMBL/GenBank/DDBJ whole genome shotgun (WGS) entry which is preliminary data.</text>
</comment>
<gene>
    <name evidence="4" type="ORF">SEMRO_11_G008820.1</name>
</gene>
<feature type="domain" description="ACB" evidence="3">
    <location>
        <begin position="5"/>
        <end position="93"/>
    </location>
</feature>
<dbReference type="OrthoDB" id="346910at2759"/>
<evidence type="ECO:0000313" key="4">
    <source>
        <dbReference type="EMBL" id="CAB9496922.1"/>
    </source>
</evidence>
<keyword evidence="5" id="KW-1185">Reference proteome</keyword>
<comment type="similarity">
    <text evidence="1">Belongs to the ACBP family.</text>
</comment>
<sequence>MSADLKETFEKATKLASSPEGGKWSLSTAQKSTMYACFKQVNVGDCTGDRPGMFNPINRQKYDAWKAVEGMSKEDAMNKYIDVVEAFVPDVRS</sequence>
<dbReference type="PRINTS" id="PR00689">
    <property type="entry name" value="ACOABINDINGP"/>
</dbReference>
<evidence type="ECO:0000256" key="2">
    <source>
        <dbReference type="ARBA" id="ARBA00023121"/>
    </source>
</evidence>
<proteinExistence type="inferred from homology"/>
<dbReference type="SUPFAM" id="SSF47027">
    <property type="entry name" value="Acyl-CoA binding protein"/>
    <property type="match status" value="1"/>
</dbReference>
<name>A0A9N8D5N3_9STRA</name>
<organism evidence="4 5">
    <name type="scientific">Seminavis robusta</name>
    <dbReference type="NCBI Taxonomy" id="568900"/>
    <lineage>
        <taxon>Eukaryota</taxon>
        <taxon>Sar</taxon>
        <taxon>Stramenopiles</taxon>
        <taxon>Ochrophyta</taxon>
        <taxon>Bacillariophyta</taxon>
        <taxon>Bacillariophyceae</taxon>
        <taxon>Bacillariophycidae</taxon>
        <taxon>Naviculales</taxon>
        <taxon>Naviculaceae</taxon>
        <taxon>Seminavis</taxon>
    </lineage>
</organism>
<evidence type="ECO:0000313" key="5">
    <source>
        <dbReference type="Proteomes" id="UP001153069"/>
    </source>
</evidence>
<evidence type="ECO:0000259" key="3">
    <source>
        <dbReference type="PROSITE" id="PS51228"/>
    </source>
</evidence>
<dbReference type="GO" id="GO:0006631">
    <property type="term" value="P:fatty acid metabolic process"/>
    <property type="evidence" value="ECO:0007669"/>
    <property type="project" value="TreeGrafter"/>
</dbReference>
<dbReference type="Pfam" id="PF00887">
    <property type="entry name" value="ACBP"/>
    <property type="match status" value="1"/>
</dbReference>
<accession>A0A9N8D5N3</accession>
<dbReference type="InterPro" id="IPR014352">
    <property type="entry name" value="FERM/acyl-CoA-bd_prot_sf"/>
</dbReference>
<dbReference type="AlphaFoldDB" id="A0A9N8D5N3"/>